<name>K1JUQ6_9BURK</name>
<gene>
    <name evidence="1" type="ORF">HMPREF9465_00940</name>
</gene>
<evidence type="ECO:0000313" key="2">
    <source>
        <dbReference type="Proteomes" id="UP000005835"/>
    </source>
</evidence>
<proteinExistence type="predicted"/>
<dbReference type="STRING" id="742823.HMPREF9465_00940"/>
<keyword evidence="2" id="KW-1185">Reference proteome</keyword>
<dbReference type="EMBL" id="ADMG01000024">
    <property type="protein sequence ID" value="EKB31462.1"/>
    <property type="molecule type" value="Genomic_DNA"/>
</dbReference>
<dbReference type="Proteomes" id="UP000005835">
    <property type="component" value="Unassembled WGS sequence"/>
</dbReference>
<organism evidence="1 2">
    <name type="scientific">Sutterella wadsworthensis 2_1_59BFAA</name>
    <dbReference type="NCBI Taxonomy" id="742823"/>
    <lineage>
        <taxon>Bacteria</taxon>
        <taxon>Pseudomonadati</taxon>
        <taxon>Pseudomonadota</taxon>
        <taxon>Betaproteobacteria</taxon>
        <taxon>Burkholderiales</taxon>
        <taxon>Sutterellaceae</taxon>
        <taxon>Sutterella</taxon>
    </lineage>
</organism>
<dbReference type="RefSeq" id="WP_005434637.1">
    <property type="nucleotide sequence ID" value="NZ_JH815515.1"/>
</dbReference>
<evidence type="ECO:0000313" key="1">
    <source>
        <dbReference type="EMBL" id="EKB31462.1"/>
    </source>
</evidence>
<reference evidence="1 2" key="1">
    <citation type="submission" date="2012-05" db="EMBL/GenBank/DDBJ databases">
        <title>The Genome Sequence of Sutterella wadsworthensis 2_1_59BFAA.</title>
        <authorList>
            <consortium name="The Broad Institute Genome Sequencing Platform"/>
            <person name="Earl A."/>
            <person name="Ward D."/>
            <person name="Feldgarden M."/>
            <person name="Gevers D."/>
            <person name="Daigneault M."/>
            <person name="Strauss J."/>
            <person name="Allen-Vercoe E."/>
            <person name="Walker B."/>
            <person name="Young S.K."/>
            <person name="Zeng Q."/>
            <person name="Gargeya S."/>
            <person name="Fitzgerald M."/>
            <person name="Haas B."/>
            <person name="Abouelleil A."/>
            <person name="Alvarado L."/>
            <person name="Arachchi H.M."/>
            <person name="Berlin A.M."/>
            <person name="Chapman S.B."/>
            <person name="Goldberg J."/>
            <person name="Griggs A."/>
            <person name="Gujja S."/>
            <person name="Hansen M."/>
            <person name="Howarth C."/>
            <person name="Imamovic A."/>
            <person name="Larimer J."/>
            <person name="McCowen C."/>
            <person name="Montmayeur A."/>
            <person name="Murphy C."/>
            <person name="Neiman D."/>
            <person name="Pearson M."/>
            <person name="Priest M."/>
            <person name="Roberts A."/>
            <person name="Saif S."/>
            <person name="Shea T."/>
            <person name="Sisk P."/>
            <person name="Sykes S."/>
            <person name="Wortman J."/>
            <person name="Nusbaum C."/>
            <person name="Birren B."/>
        </authorList>
    </citation>
    <scope>NUCLEOTIDE SEQUENCE [LARGE SCALE GENOMIC DNA]</scope>
    <source>
        <strain evidence="1 2">2_1_59BFAA</strain>
    </source>
</reference>
<dbReference type="HOGENOM" id="CLU_1674583_0_0_4"/>
<accession>K1JUQ6</accession>
<dbReference type="OrthoDB" id="6460161at2"/>
<protein>
    <submittedName>
        <fullName evidence="1">Uncharacterized protein</fullName>
    </submittedName>
</protein>
<comment type="caution">
    <text evidence="1">The sequence shown here is derived from an EMBL/GenBank/DDBJ whole genome shotgun (WGS) entry which is preliminary data.</text>
</comment>
<dbReference type="AlphaFoldDB" id="K1JUQ6"/>
<sequence>MARTTRTRKASALGTTGIIADTAEQEAKKVSDIAGDEIIYIACGMPLGLKFDDVDNGNGGAKTVVFPGVNHALRGQAKGVLLGAGNAVLVGVARRDWEDIKRKHGGERAFTAMPPLLWEMRSEKEFKARRDEIAEMRTGVEPVDPASVGVEKVKDIEA</sequence>
<dbReference type="PATRIC" id="fig|742823.3.peg.932"/>
<dbReference type="eggNOG" id="ENOG5033TNN">
    <property type="taxonomic scope" value="Bacteria"/>
</dbReference>